<dbReference type="GO" id="GO:0015074">
    <property type="term" value="P:DNA integration"/>
    <property type="evidence" value="ECO:0007669"/>
    <property type="project" value="InterPro"/>
</dbReference>
<dbReference type="Pfam" id="PF09299">
    <property type="entry name" value="Mu-transpos_C"/>
    <property type="match status" value="1"/>
</dbReference>
<evidence type="ECO:0000313" key="3">
    <source>
        <dbReference type="Proteomes" id="UP000198462"/>
    </source>
</evidence>
<evidence type="ECO:0000259" key="1">
    <source>
        <dbReference type="PROSITE" id="PS50994"/>
    </source>
</evidence>
<dbReference type="InterPro" id="IPR036397">
    <property type="entry name" value="RNaseH_sf"/>
</dbReference>
<dbReference type="SUPFAM" id="SSF50610">
    <property type="entry name" value="mu transposase, C-terminal domain"/>
    <property type="match status" value="1"/>
</dbReference>
<evidence type="ECO:0000313" key="2">
    <source>
        <dbReference type="EMBL" id="OWV32924.1"/>
    </source>
</evidence>
<protein>
    <recommendedName>
        <fullName evidence="1">Integrase catalytic domain-containing protein</fullName>
    </recommendedName>
</protein>
<dbReference type="PROSITE" id="PS50994">
    <property type="entry name" value="INTEGRASE"/>
    <property type="match status" value="1"/>
</dbReference>
<organism evidence="2 3">
    <name type="scientific">Pacificimonas flava</name>
    <dbReference type="NCBI Taxonomy" id="1234595"/>
    <lineage>
        <taxon>Bacteria</taxon>
        <taxon>Pseudomonadati</taxon>
        <taxon>Pseudomonadota</taxon>
        <taxon>Alphaproteobacteria</taxon>
        <taxon>Sphingomonadales</taxon>
        <taxon>Sphingosinicellaceae</taxon>
        <taxon>Pacificimonas</taxon>
    </lineage>
</organism>
<dbReference type="OrthoDB" id="5287589at2"/>
<dbReference type="PANTHER" id="PTHR35004">
    <property type="entry name" value="TRANSPOSASE RV3428C-RELATED"/>
    <property type="match status" value="1"/>
</dbReference>
<dbReference type="Pfam" id="PF00665">
    <property type="entry name" value="rve"/>
    <property type="match status" value="1"/>
</dbReference>
<sequence length="530" mass="59183">MTVGQPRRKRGRPKGTGYFGRNPDVADFVELILFKHGWSAPRILDLLQVQFEHPPSIQQLRRFIRRLEDKKAAIYASSRDPDLYKSKYRLALGRADGGVDSAHQVWELDTTKADVMTTEGRVAILGLIDRYSRMARFIVADSESGLSVRQLLIDTIEAWGVLPDAVATDNGSGYVNKAVRSALKLLDIEQIICPPGSPEKKPFVERLFGTFMRSRASILPGFTGHSVADAQRLRSRAKKETGRAVIEASLTPQELQQTLSAWVDGTYHHSRHSVLRMTPLAKAGTSRSLPRRAPDAALLQIALTDLVGTRTVGKRGVEYRGGRYWHSELAAFLGRDVTVRRDERDLGELLIFDEDDRFVCRALDHERAGVSEQDFAEAARRHVADHRNREAARIREIGRTFSIDDAVSELRRREIERAENVRTLPTRTRAYDPAFAPPDAEELPPAPPEAEELLAARRPAPETPRPLTPAQKVRDADRIIAAAARGETVDQAELARARLYATGGEYRAEKMLTAHFGPSAASTDRKEAKL</sequence>
<dbReference type="InterPro" id="IPR012337">
    <property type="entry name" value="RNaseH-like_sf"/>
</dbReference>
<dbReference type="InterPro" id="IPR015378">
    <property type="entry name" value="Transposase-like_Mu_C"/>
</dbReference>
<reference evidence="3" key="1">
    <citation type="submission" date="2017-05" db="EMBL/GenBank/DDBJ databases">
        <authorList>
            <person name="Lin X."/>
        </authorList>
    </citation>
    <scope>NUCLEOTIDE SEQUENCE [LARGE SCALE GENOMIC DNA]</scope>
    <source>
        <strain evidence="3">JLT2012</strain>
    </source>
</reference>
<dbReference type="SUPFAM" id="SSF53098">
    <property type="entry name" value="Ribonuclease H-like"/>
    <property type="match status" value="1"/>
</dbReference>
<dbReference type="InterPro" id="IPR001584">
    <property type="entry name" value="Integrase_cat-core"/>
</dbReference>
<dbReference type="GO" id="GO:0003676">
    <property type="term" value="F:nucleic acid binding"/>
    <property type="evidence" value="ECO:0007669"/>
    <property type="project" value="InterPro"/>
</dbReference>
<dbReference type="Proteomes" id="UP000198462">
    <property type="component" value="Unassembled WGS sequence"/>
</dbReference>
<dbReference type="InterPro" id="IPR009004">
    <property type="entry name" value="Transposase_Mu_C"/>
</dbReference>
<dbReference type="RefSeq" id="WP_088711713.1">
    <property type="nucleotide sequence ID" value="NZ_NFZT01000001.1"/>
</dbReference>
<comment type="caution">
    <text evidence="2">The sequence shown here is derived from an EMBL/GenBank/DDBJ whole genome shotgun (WGS) entry which is preliminary data.</text>
</comment>
<gene>
    <name evidence="2" type="ORF">B5C34_05280</name>
</gene>
<dbReference type="Gene3D" id="2.30.30.130">
    <property type="entry name" value="Transposase, Mu, C-terminal"/>
    <property type="match status" value="1"/>
</dbReference>
<dbReference type="PANTHER" id="PTHR35004:SF6">
    <property type="entry name" value="TRANSPOSASE"/>
    <property type="match status" value="1"/>
</dbReference>
<accession>A0A219B409</accession>
<keyword evidence="3" id="KW-1185">Reference proteome</keyword>
<dbReference type="Gene3D" id="3.30.420.10">
    <property type="entry name" value="Ribonuclease H-like superfamily/Ribonuclease H"/>
    <property type="match status" value="1"/>
</dbReference>
<name>A0A219B409_9SPHN</name>
<dbReference type="EMBL" id="NFZT01000001">
    <property type="protein sequence ID" value="OWV32924.1"/>
    <property type="molecule type" value="Genomic_DNA"/>
</dbReference>
<feature type="domain" description="Integrase catalytic" evidence="1">
    <location>
        <begin position="99"/>
        <end position="260"/>
    </location>
</feature>
<dbReference type="AlphaFoldDB" id="A0A219B409"/>
<proteinExistence type="predicted"/>